<accession>A0A1F7WD58</accession>
<keyword evidence="2" id="KW-1133">Transmembrane helix</keyword>
<organism evidence="3 4">
    <name type="scientific">Candidatus Wallbacteria bacterium GWC2_49_35</name>
    <dbReference type="NCBI Taxonomy" id="1817813"/>
    <lineage>
        <taxon>Bacteria</taxon>
        <taxon>Candidatus Walliibacteriota</taxon>
    </lineage>
</organism>
<feature type="region of interest" description="Disordered" evidence="1">
    <location>
        <begin position="165"/>
        <end position="202"/>
    </location>
</feature>
<dbReference type="AlphaFoldDB" id="A0A1F7WD58"/>
<keyword evidence="2" id="KW-0812">Transmembrane</keyword>
<evidence type="ECO:0000313" key="4">
    <source>
        <dbReference type="Proteomes" id="UP000178735"/>
    </source>
</evidence>
<feature type="region of interest" description="Disordered" evidence="1">
    <location>
        <begin position="100"/>
        <end position="142"/>
    </location>
</feature>
<comment type="caution">
    <text evidence="3">The sequence shown here is derived from an EMBL/GenBank/DDBJ whole genome shotgun (WGS) entry which is preliminary data.</text>
</comment>
<dbReference type="STRING" id="1817813.A2008_07870"/>
<evidence type="ECO:0000256" key="2">
    <source>
        <dbReference type="SAM" id="Phobius"/>
    </source>
</evidence>
<gene>
    <name evidence="3" type="ORF">A2008_07870</name>
</gene>
<evidence type="ECO:0000313" key="3">
    <source>
        <dbReference type="EMBL" id="OGM00766.1"/>
    </source>
</evidence>
<reference evidence="3 4" key="1">
    <citation type="journal article" date="2016" name="Nat. Commun.">
        <title>Thousands of microbial genomes shed light on interconnected biogeochemical processes in an aquifer system.</title>
        <authorList>
            <person name="Anantharaman K."/>
            <person name="Brown C.T."/>
            <person name="Hug L.A."/>
            <person name="Sharon I."/>
            <person name="Castelle C.J."/>
            <person name="Probst A.J."/>
            <person name="Thomas B.C."/>
            <person name="Singh A."/>
            <person name="Wilkins M.J."/>
            <person name="Karaoz U."/>
            <person name="Brodie E.L."/>
            <person name="Williams K.H."/>
            <person name="Hubbard S.S."/>
            <person name="Banfield J.F."/>
        </authorList>
    </citation>
    <scope>NUCLEOTIDE SEQUENCE [LARGE SCALE GENOMIC DNA]</scope>
</reference>
<name>A0A1F7WD58_9BACT</name>
<proteinExistence type="predicted"/>
<feature type="transmembrane region" description="Helical" evidence="2">
    <location>
        <begin position="45"/>
        <end position="62"/>
    </location>
</feature>
<sequence length="202" mass="22061">MSEAANFILAYFVVALFLSVLDRYFSGEDYKKNEWINGKSFKFKLGLSLLIVVAPFLFTGFFTSGFFYAPFSLLGLIIGFTTGDFFLKSYDWAFKKPAVAPSTDKKDEPAASDAGGEDGEKKDESAGAIGEDDKSRQSVVDAIQSAGSNIKEGLKSVGEGIAKASENVFSEGGKDGEKKEGEPKDKKNYESNKKLDDKLNNY</sequence>
<dbReference type="EMBL" id="MGFH01000251">
    <property type="protein sequence ID" value="OGM00766.1"/>
    <property type="molecule type" value="Genomic_DNA"/>
</dbReference>
<evidence type="ECO:0000256" key="1">
    <source>
        <dbReference type="SAM" id="MobiDB-lite"/>
    </source>
</evidence>
<keyword evidence="2" id="KW-0472">Membrane</keyword>
<dbReference type="Proteomes" id="UP000178735">
    <property type="component" value="Unassembled WGS sequence"/>
</dbReference>
<feature type="compositionally biased region" description="Basic and acidic residues" evidence="1">
    <location>
        <begin position="172"/>
        <end position="202"/>
    </location>
</feature>
<feature type="transmembrane region" description="Helical" evidence="2">
    <location>
        <begin position="6"/>
        <end position="25"/>
    </location>
</feature>
<protein>
    <submittedName>
        <fullName evidence="3">Uncharacterized protein</fullName>
    </submittedName>
</protein>
<feature type="compositionally biased region" description="Basic and acidic residues" evidence="1">
    <location>
        <begin position="118"/>
        <end position="136"/>
    </location>
</feature>